<evidence type="ECO:0000313" key="3">
    <source>
        <dbReference type="EMBL" id="EFI35841.1"/>
    </source>
</evidence>
<feature type="domain" description="ATP-grasp" evidence="2">
    <location>
        <begin position="113"/>
        <end position="293"/>
    </location>
</feature>
<dbReference type="OrthoDB" id="7821534at2"/>
<evidence type="ECO:0000256" key="1">
    <source>
        <dbReference type="PROSITE-ProRule" id="PRU00409"/>
    </source>
</evidence>
<reference evidence="3" key="1">
    <citation type="submission" date="2010-05" db="EMBL/GenBank/DDBJ databases">
        <title>The draft genome of Desulfonatronospira thiodismutans ASO3-1.</title>
        <authorList>
            <consortium name="US DOE Joint Genome Institute (JGI-PGF)"/>
            <person name="Lucas S."/>
            <person name="Copeland A."/>
            <person name="Lapidus A."/>
            <person name="Cheng J.-F."/>
            <person name="Bruce D."/>
            <person name="Goodwin L."/>
            <person name="Pitluck S."/>
            <person name="Chertkov O."/>
            <person name="Brettin T."/>
            <person name="Detter J.C."/>
            <person name="Han C."/>
            <person name="Land M.L."/>
            <person name="Hauser L."/>
            <person name="Kyrpides N."/>
            <person name="Mikhailova N."/>
            <person name="Muyzer G."/>
            <person name="Woyke T."/>
        </authorList>
    </citation>
    <scope>NUCLEOTIDE SEQUENCE [LARGE SCALE GENOMIC DNA]</scope>
    <source>
        <strain evidence="3">ASO3-1</strain>
    </source>
</reference>
<dbReference type="eggNOG" id="COG0189">
    <property type="taxonomic scope" value="Bacteria"/>
</dbReference>
<dbReference type="RefSeq" id="WP_008868970.1">
    <property type="nucleotide sequence ID" value="NZ_ACJN02000001.1"/>
</dbReference>
<sequence length="300" mass="33030">MSIEKQKNYKIAVIGNPGSWSTEKLADELYERTSFRLVVDPAQLAFDMQGRTLVAGNTDLAELDGLAIKKIGPVYSPDMYNRLEILRFFCSLGKPVFSRPEMVMMAVNRLSCTVNLQIGNIPMPPTVITESRDEAVRAVRKFGKAVFKPLFSSKARGMLLVEDNANCGSAIANFQASGNTAMYIQKMVQIPGRDLGISFLGGKYIGTYARRKGNSWNTCTSNGGKYEPCEPDAETINLASKAQDLFNLDFTCVDVVETEDGPMVFEVSAFGGFRGLYHACGLNAAGMYAEYIINQLESRQ</sequence>
<dbReference type="GO" id="GO:0005524">
    <property type="term" value="F:ATP binding"/>
    <property type="evidence" value="ECO:0007669"/>
    <property type="project" value="UniProtKB-UniRule"/>
</dbReference>
<organism evidence="3 4">
    <name type="scientific">Desulfonatronospira thiodismutans ASO3-1</name>
    <dbReference type="NCBI Taxonomy" id="555779"/>
    <lineage>
        <taxon>Bacteria</taxon>
        <taxon>Pseudomonadati</taxon>
        <taxon>Thermodesulfobacteriota</taxon>
        <taxon>Desulfovibrionia</taxon>
        <taxon>Desulfovibrionales</taxon>
        <taxon>Desulfonatronovibrionaceae</taxon>
        <taxon>Desulfonatronospira</taxon>
    </lineage>
</organism>
<keyword evidence="1" id="KW-0067">ATP-binding</keyword>
<dbReference type="InterPro" id="IPR027592">
    <property type="entry name" value="ATP-grasp_GAK"/>
</dbReference>
<dbReference type="Gene3D" id="3.40.50.20">
    <property type="match status" value="1"/>
</dbReference>
<dbReference type="SUPFAM" id="SSF56059">
    <property type="entry name" value="Glutathione synthetase ATP-binding domain-like"/>
    <property type="match status" value="1"/>
</dbReference>
<keyword evidence="4" id="KW-1185">Reference proteome</keyword>
<dbReference type="InterPro" id="IPR011761">
    <property type="entry name" value="ATP-grasp"/>
</dbReference>
<dbReference type="PANTHER" id="PTHR21621:SF0">
    <property type="entry name" value="BETA-CITRYLGLUTAMATE SYNTHASE B-RELATED"/>
    <property type="match status" value="1"/>
</dbReference>
<dbReference type="GO" id="GO:0046872">
    <property type="term" value="F:metal ion binding"/>
    <property type="evidence" value="ECO:0007669"/>
    <property type="project" value="InterPro"/>
</dbReference>
<dbReference type="Gene3D" id="3.30.470.20">
    <property type="entry name" value="ATP-grasp fold, B domain"/>
    <property type="match status" value="1"/>
</dbReference>
<gene>
    <name evidence="3" type="ORF">Dthio_PD3278</name>
</gene>
<dbReference type="EMBL" id="ACJN02000001">
    <property type="protein sequence ID" value="EFI35841.1"/>
    <property type="molecule type" value="Genomic_DNA"/>
</dbReference>
<evidence type="ECO:0000259" key="2">
    <source>
        <dbReference type="PROSITE" id="PS50975"/>
    </source>
</evidence>
<accession>D6SMD0</accession>
<dbReference type="GO" id="GO:0016879">
    <property type="term" value="F:ligase activity, forming carbon-nitrogen bonds"/>
    <property type="evidence" value="ECO:0007669"/>
    <property type="project" value="TreeGrafter"/>
</dbReference>
<proteinExistence type="predicted"/>
<dbReference type="GO" id="GO:0005737">
    <property type="term" value="C:cytoplasm"/>
    <property type="evidence" value="ECO:0007669"/>
    <property type="project" value="TreeGrafter"/>
</dbReference>
<dbReference type="NCBIfam" id="TIGR04356">
    <property type="entry name" value="grasp_GAK"/>
    <property type="match status" value="1"/>
</dbReference>
<dbReference type="PROSITE" id="PS50975">
    <property type="entry name" value="ATP_GRASP"/>
    <property type="match status" value="1"/>
</dbReference>
<dbReference type="Pfam" id="PF08443">
    <property type="entry name" value="RimK"/>
    <property type="match status" value="1"/>
</dbReference>
<protein>
    <submittedName>
        <fullName evidence="3">RimK domain protein ATP-grasp</fullName>
    </submittedName>
</protein>
<comment type="caution">
    <text evidence="3">The sequence shown here is derived from an EMBL/GenBank/DDBJ whole genome shotgun (WGS) entry which is preliminary data.</text>
</comment>
<name>D6SMD0_9BACT</name>
<dbReference type="PANTHER" id="PTHR21621">
    <property type="entry name" value="RIBOSOMAL PROTEIN S6 MODIFICATION PROTEIN"/>
    <property type="match status" value="1"/>
</dbReference>
<keyword evidence="1" id="KW-0547">Nucleotide-binding</keyword>
<dbReference type="Proteomes" id="UP000005496">
    <property type="component" value="Unassembled WGS sequence"/>
</dbReference>
<evidence type="ECO:0000313" key="4">
    <source>
        <dbReference type="Proteomes" id="UP000005496"/>
    </source>
</evidence>
<dbReference type="InterPro" id="IPR013651">
    <property type="entry name" value="ATP-grasp_RimK-type"/>
</dbReference>
<dbReference type="AlphaFoldDB" id="D6SMD0"/>